<dbReference type="InterPro" id="IPR013766">
    <property type="entry name" value="Thioredoxin_domain"/>
</dbReference>
<dbReference type="InterPro" id="IPR045888">
    <property type="entry name" value="Erv"/>
</dbReference>
<dbReference type="Gene3D" id="3.40.30.10">
    <property type="entry name" value="Glutaredoxin"/>
    <property type="match status" value="1"/>
</dbReference>
<sequence length="409" mass="45537">PPPFPPPRYHVTAQEGKEIFAGRNLQQPDVLHDHDAAGESKHGTLEDLHRDGVHATPLEGEELDGLLKGKESDFLFVDFYAPWCVWCQRLEPTWEKFAAVVDAAHAAEPPTMASTDVVKVDCEANSKYCGTQAIAAFPTLRMFHQGKKVGGDYKGDRTIEGLTKHVTDSYAALGMKVTDQGLKKGRKPPGGAAKAWVDDDHPGCRLTGSVWVSRVPGRIQIEAKSNFQDMNAKNTNVSHVVHHIGFGTSLNKRTMQKLNKVPEEYRTVSPMNGNVYKTDKLHTAHHHHLYVVPTKHLNPSDASLGERVLGTFVLARLSNFARAFTSPFSRSASFNYHQLSYQSQLIEFPEDKVPAVTFAYDFSPLEVTIQKESMPTYEFIVKMLALIGGTYTMFSLTERSVKAVSKKMR</sequence>
<dbReference type="PANTHER" id="PTHR10984">
    <property type="entry name" value="ENDOPLASMIC RETICULUM-GOLGI INTERMEDIATE COMPARTMENT PROTEIN"/>
    <property type="match status" value="1"/>
</dbReference>
<proteinExistence type="predicted"/>
<organism evidence="2 3">
    <name type="scientific">Tetraparma gracilis</name>
    <dbReference type="NCBI Taxonomy" id="2962635"/>
    <lineage>
        <taxon>Eukaryota</taxon>
        <taxon>Sar</taxon>
        <taxon>Stramenopiles</taxon>
        <taxon>Ochrophyta</taxon>
        <taxon>Bolidophyceae</taxon>
        <taxon>Parmales</taxon>
        <taxon>Triparmaceae</taxon>
        <taxon>Tetraparma</taxon>
    </lineage>
</organism>
<dbReference type="InterPro" id="IPR036249">
    <property type="entry name" value="Thioredoxin-like_sf"/>
</dbReference>
<name>A0ABQ6M4S9_9STRA</name>
<feature type="non-terminal residue" evidence="2">
    <location>
        <position position="1"/>
    </location>
</feature>
<dbReference type="Pfam" id="PF07970">
    <property type="entry name" value="COPIIcoated_ERV"/>
    <property type="match status" value="1"/>
</dbReference>
<dbReference type="Proteomes" id="UP001165060">
    <property type="component" value="Unassembled WGS sequence"/>
</dbReference>
<dbReference type="Pfam" id="PF00085">
    <property type="entry name" value="Thioredoxin"/>
    <property type="match status" value="1"/>
</dbReference>
<gene>
    <name evidence="2" type="ORF">TeGR_g6433</name>
</gene>
<evidence type="ECO:0000259" key="1">
    <source>
        <dbReference type="PROSITE" id="PS51352"/>
    </source>
</evidence>
<feature type="domain" description="Thioredoxin" evidence="1">
    <location>
        <begin position="1"/>
        <end position="172"/>
    </location>
</feature>
<evidence type="ECO:0000313" key="2">
    <source>
        <dbReference type="EMBL" id="GMI19415.1"/>
    </source>
</evidence>
<dbReference type="PROSITE" id="PS51352">
    <property type="entry name" value="THIOREDOXIN_2"/>
    <property type="match status" value="1"/>
</dbReference>
<dbReference type="EMBL" id="BRYB01002435">
    <property type="protein sequence ID" value="GMI19415.1"/>
    <property type="molecule type" value="Genomic_DNA"/>
</dbReference>
<keyword evidence="3" id="KW-1185">Reference proteome</keyword>
<evidence type="ECO:0000313" key="3">
    <source>
        <dbReference type="Proteomes" id="UP001165060"/>
    </source>
</evidence>
<dbReference type="PROSITE" id="PS00194">
    <property type="entry name" value="THIOREDOXIN_1"/>
    <property type="match status" value="1"/>
</dbReference>
<dbReference type="InterPro" id="IPR017937">
    <property type="entry name" value="Thioredoxin_CS"/>
</dbReference>
<reference evidence="2 3" key="1">
    <citation type="journal article" date="2023" name="Commun. Biol.">
        <title>Genome analysis of Parmales, the sister group of diatoms, reveals the evolutionary specialization of diatoms from phago-mixotrophs to photoautotrophs.</title>
        <authorList>
            <person name="Ban H."/>
            <person name="Sato S."/>
            <person name="Yoshikawa S."/>
            <person name="Yamada K."/>
            <person name="Nakamura Y."/>
            <person name="Ichinomiya M."/>
            <person name="Sato N."/>
            <person name="Blanc-Mathieu R."/>
            <person name="Endo H."/>
            <person name="Kuwata A."/>
            <person name="Ogata H."/>
        </authorList>
    </citation>
    <scope>NUCLEOTIDE SEQUENCE [LARGE SCALE GENOMIC DNA]</scope>
</reference>
<protein>
    <recommendedName>
        <fullName evidence="1">Thioredoxin domain-containing protein</fullName>
    </recommendedName>
</protein>
<comment type="caution">
    <text evidence="2">The sequence shown here is derived from an EMBL/GenBank/DDBJ whole genome shotgun (WGS) entry which is preliminary data.</text>
</comment>
<dbReference type="InterPro" id="IPR012936">
    <property type="entry name" value="Erv_C"/>
</dbReference>
<dbReference type="PANTHER" id="PTHR10984:SF37">
    <property type="entry name" value="PROTEIN DISULFIDE-ISOMERASE 5-3"/>
    <property type="match status" value="1"/>
</dbReference>
<accession>A0ABQ6M4S9</accession>
<dbReference type="SUPFAM" id="SSF52833">
    <property type="entry name" value="Thioredoxin-like"/>
    <property type="match status" value="1"/>
</dbReference>
<dbReference type="CDD" id="cd02961">
    <property type="entry name" value="PDI_a_family"/>
    <property type="match status" value="1"/>
</dbReference>